<feature type="domain" description="HPP transmembrane region" evidence="2">
    <location>
        <begin position="14"/>
        <end position="177"/>
    </location>
</feature>
<evidence type="ECO:0000313" key="4">
    <source>
        <dbReference type="Proteomes" id="UP000196084"/>
    </source>
</evidence>
<dbReference type="Proteomes" id="UP000196084">
    <property type="component" value="Unassembled WGS sequence"/>
</dbReference>
<protein>
    <submittedName>
        <fullName evidence="3">HPP family protein</fullName>
    </submittedName>
</protein>
<keyword evidence="1" id="KW-0812">Transmembrane</keyword>
<evidence type="ECO:0000259" key="2">
    <source>
        <dbReference type="Pfam" id="PF04982"/>
    </source>
</evidence>
<organism evidence="3 4">
    <name type="scientific">Natronolimnobius baerhuensis</name>
    <dbReference type="NCBI Taxonomy" id="253108"/>
    <lineage>
        <taxon>Archaea</taxon>
        <taxon>Methanobacteriati</taxon>
        <taxon>Methanobacteriota</taxon>
        <taxon>Stenosarchaea group</taxon>
        <taxon>Halobacteria</taxon>
        <taxon>Halobacteriales</taxon>
        <taxon>Natrialbaceae</taxon>
        <taxon>Natronolimnobius</taxon>
    </lineage>
</organism>
<keyword evidence="4" id="KW-1185">Reference proteome</keyword>
<dbReference type="EMBL" id="MWPH01000003">
    <property type="protein sequence ID" value="OVE83964.1"/>
    <property type="molecule type" value="Genomic_DNA"/>
</dbReference>
<dbReference type="Pfam" id="PF04982">
    <property type="entry name" value="TM_HPP"/>
    <property type="match status" value="1"/>
</dbReference>
<feature type="transmembrane region" description="Helical" evidence="1">
    <location>
        <begin position="67"/>
        <end position="89"/>
    </location>
</feature>
<accession>A0A202E6Z7</accession>
<reference evidence="3 4" key="1">
    <citation type="submission" date="2017-02" db="EMBL/GenBank/DDBJ databases">
        <title>Natronthermophilus aegyptiacus gen. nov.,sp. nov., an aerobic, extremely halophilic alkalithermophilic archaeon isolated from the athalassohaline Wadi An Natrun, Egypt.</title>
        <authorList>
            <person name="Zhao B."/>
        </authorList>
    </citation>
    <scope>NUCLEOTIDE SEQUENCE [LARGE SCALE GENOMIC DNA]</scope>
    <source>
        <strain evidence="3 4">CGMCC 1.3597</strain>
    </source>
</reference>
<feature type="transmembrane region" description="Helical" evidence="1">
    <location>
        <begin position="27"/>
        <end position="47"/>
    </location>
</feature>
<feature type="transmembrane region" description="Helical" evidence="1">
    <location>
        <begin position="142"/>
        <end position="168"/>
    </location>
</feature>
<keyword evidence="1" id="KW-1133">Transmembrane helix</keyword>
<comment type="caution">
    <text evidence="3">The sequence shown here is derived from an EMBL/GenBank/DDBJ whole genome shotgun (WGS) entry which is preliminary data.</text>
</comment>
<dbReference type="AlphaFoldDB" id="A0A202E6Z7"/>
<keyword evidence="1" id="KW-0472">Membrane</keyword>
<evidence type="ECO:0000256" key="1">
    <source>
        <dbReference type="SAM" id="Phobius"/>
    </source>
</evidence>
<gene>
    <name evidence="3" type="ORF">B2G88_16285</name>
</gene>
<dbReference type="RefSeq" id="WP_054863209.1">
    <property type="nucleotide sequence ID" value="NZ_MWPH01000003.1"/>
</dbReference>
<sequence length="188" mass="19881">MGLREALYPTTSEQINLRDDLSAGTNVTLHFLLLGGLAWASGQPFLFPSLGPSAYLLATGDNPRAEGAYHVIGGHAVAAICGLVAYLLLADGLIVVDAFEQGERFSTEVARLVLSGVVAMVLTTVAMLWTNTNHPAACATTLIVALGLMSTILDAVIIVIAVALLVWFHGVIVDRVQDIYGVEPNDPR</sequence>
<proteinExistence type="predicted"/>
<feature type="transmembrane region" description="Helical" evidence="1">
    <location>
        <begin position="109"/>
        <end position="130"/>
    </location>
</feature>
<name>A0A202E6Z7_9EURY</name>
<dbReference type="OrthoDB" id="167785at2157"/>
<evidence type="ECO:0000313" key="3">
    <source>
        <dbReference type="EMBL" id="OVE83964.1"/>
    </source>
</evidence>
<dbReference type="InterPro" id="IPR058581">
    <property type="entry name" value="TM_HPP"/>
</dbReference>